<gene>
    <name evidence="1" type="ORF">CSA25_01430</name>
</gene>
<dbReference type="Pfam" id="PF03692">
    <property type="entry name" value="CxxCxxCC"/>
    <property type="match status" value="1"/>
</dbReference>
<accession>A0A2G6MUB2</accession>
<dbReference type="EMBL" id="PDTI01000013">
    <property type="protein sequence ID" value="PIE63219.1"/>
    <property type="molecule type" value="Genomic_DNA"/>
</dbReference>
<dbReference type="PANTHER" id="PTHR35866:SF1">
    <property type="entry name" value="YKGJ FAMILY CYSTEINE CLUSTER PROTEIN"/>
    <property type="match status" value="1"/>
</dbReference>
<proteinExistence type="predicted"/>
<dbReference type="AlphaFoldDB" id="A0A2G6MUB2"/>
<evidence type="ECO:0000313" key="1">
    <source>
        <dbReference type="EMBL" id="PIE63219.1"/>
    </source>
</evidence>
<reference evidence="1 2" key="1">
    <citation type="submission" date="2017-10" db="EMBL/GenBank/DDBJ databases">
        <title>Novel microbial diversity and functional potential in the marine mammal oral microbiome.</title>
        <authorList>
            <person name="Dudek N.K."/>
            <person name="Sun C.L."/>
            <person name="Burstein D."/>
            <person name="Kantor R.S."/>
            <person name="Aliaga Goltsman D.S."/>
            <person name="Bik E.M."/>
            <person name="Thomas B.C."/>
            <person name="Banfield J.F."/>
            <person name="Relman D.A."/>
        </authorList>
    </citation>
    <scope>NUCLEOTIDE SEQUENCE [LARGE SCALE GENOMIC DNA]</scope>
    <source>
        <strain evidence="1">DOLJORAL78_47_202</strain>
    </source>
</reference>
<protein>
    <submittedName>
        <fullName evidence="1">Zinc/iron-chelating domain-containing protein</fullName>
    </submittedName>
</protein>
<evidence type="ECO:0000313" key="2">
    <source>
        <dbReference type="Proteomes" id="UP000231203"/>
    </source>
</evidence>
<name>A0A2G6MUB2_9BACT</name>
<dbReference type="Proteomes" id="UP000231203">
    <property type="component" value="Unassembled WGS sequence"/>
</dbReference>
<dbReference type="PANTHER" id="PTHR35866">
    <property type="entry name" value="PUTATIVE-RELATED"/>
    <property type="match status" value="1"/>
</dbReference>
<dbReference type="InterPro" id="IPR005358">
    <property type="entry name" value="Puta_zinc/iron-chelating_dom"/>
</dbReference>
<sequence length="247" mass="27717">MSDVMLPVALDDPIQFNCSPDNPCFNKCCRDLNQALTPYDILRMKRAVNLPSGQFLKQYTSRHSGPGSGLPVVAFKPNPATGHACPFVTDLGCAIYNDRPASCRMYPLARAIAKDRVSGKLIEYFALIDEDHCKGFGVQGGKTVVQWLKSQDVAEHNTENDKMLELITLKNQIRPGILEGREQDIFYMALYDLDDFRMQIKKKGILASLNLPQEYVHKVVGDDLSLLNFGIAWVKYQLFGKDLENQG</sequence>
<comment type="caution">
    <text evidence="1">The sequence shown here is derived from an EMBL/GenBank/DDBJ whole genome shotgun (WGS) entry which is preliminary data.</text>
</comment>
<organism evidence="1 2">
    <name type="scientific">Desulfobacter postgatei</name>
    <dbReference type="NCBI Taxonomy" id="2293"/>
    <lineage>
        <taxon>Bacteria</taxon>
        <taxon>Pseudomonadati</taxon>
        <taxon>Thermodesulfobacteriota</taxon>
        <taxon>Desulfobacteria</taxon>
        <taxon>Desulfobacterales</taxon>
        <taxon>Desulfobacteraceae</taxon>
        <taxon>Desulfobacter</taxon>
    </lineage>
</organism>